<evidence type="ECO:0000256" key="4">
    <source>
        <dbReference type="PIRSR" id="PIRSR000103-1"/>
    </source>
</evidence>
<evidence type="ECO:0000259" key="5">
    <source>
        <dbReference type="Pfam" id="PF03446"/>
    </source>
</evidence>
<keyword evidence="3" id="KW-0520">NAD</keyword>
<dbReference type="Proteomes" id="UP000799537">
    <property type="component" value="Unassembled WGS sequence"/>
</dbReference>
<evidence type="ECO:0008006" key="9">
    <source>
        <dbReference type="Google" id="ProtNLM"/>
    </source>
</evidence>
<dbReference type="InterPro" id="IPR015815">
    <property type="entry name" value="HIBADH-related"/>
</dbReference>
<dbReference type="GO" id="GO:0051287">
    <property type="term" value="F:NAD binding"/>
    <property type="evidence" value="ECO:0007669"/>
    <property type="project" value="InterPro"/>
</dbReference>
<accession>A0A6A6CZL9</accession>
<feature type="active site" evidence="4">
    <location>
        <position position="166"/>
    </location>
</feature>
<evidence type="ECO:0000256" key="1">
    <source>
        <dbReference type="ARBA" id="ARBA00007598"/>
    </source>
</evidence>
<reference evidence="7" key="1">
    <citation type="journal article" date="2020" name="Stud. Mycol.">
        <title>101 Dothideomycetes genomes: a test case for predicting lifestyles and emergence of pathogens.</title>
        <authorList>
            <person name="Haridas S."/>
            <person name="Albert R."/>
            <person name="Binder M."/>
            <person name="Bloem J."/>
            <person name="Labutti K."/>
            <person name="Salamov A."/>
            <person name="Andreopoulos B."/>
            <person name="Baker S."/>
            <person name="Barry K."/>
            <person name="Bills G."/>
            <person name="Bluhm B."/>
            <person name="Cannon C."/>
            <person name="Castanera R."/>
            <person name="Culley D."/>
            <person name="Daum C."/>
            <person name="Ezra D."/>
            <person name="Gonzalez J."/>
            <person name="Henrissat B."/>
            <person name="Kuo A."/>
            <person name="Liang C."/>
            <person name="Lipzen A."/>
            <person name="Lutzoni F."/>
            <person name="Magnuson J."/>
            <person name="Mondo S."/>
            <person name="Nolan M."/>
            <person name="Ohm R."/>
            <person name="Pangilinan J."/>
            <person name="Park H.-J."/>
            <person name="Ramirez L."/>
            <person name="Alfaro M."/>
            <person name="Sun H."/>
            <person name="Tritt A."/>
            <person name="Yoshinaga Y."/>
            <person name="Zwiers L.-H."/>
            <person name="Turgeon B."/>
            <person name="Goodwin S."/>
            <person name="Spatafora J."/>
            <person name="Crous P."/>
            <person name="Grigoriev I."/>
        </authorList>
    </citation>
    <scope>NUCLEOTIDE SEQUENCE</scope>
    <source>
        <strain evidence="7">ATCC 36951</strain>
    </source>
</reference>
<name>A0A6A6CZL9_ZASCE</name>
<gene>
    <name evidence="7" type="ORF">M409DRAFT_62424</name>
</gene>
<dbReference type="InterPro" id="IPR051265">
    <property type="entry name" value="HIBADH-related_NP60_sf"/>
</dbReference>
<dbReference type="GO" id="GO:0050661">
    <property type="term" value="F:NADP binding"/>
    <property type="evidence" value="ECO:0007669"/>
    <property type="project" value="InterPro"/>
</dbReference>
<organism evidence="7 8">
    <name type="scientific">Zasmidium cellare ATCC 36951</name>
    <dbReference type="NCBI Taxonomy" id="1080233"/>
    <lineage>
        <taxon>Eukaryota</taxon>
        <taxon>Fungi</taxon>
        <taxon>Dikarya</taxon>
        <taxon>Ascomycota</taxon>
        <taxon>Pezizomycotina</taxon>
        <taxon>Dothideomycetes</taxon>
        <taxon>Dothideomycetidae</taxon>
        <taxon>Mycosphaerellales</taxon>
        <taxon>Mycosphaerellaceae</taxon>
        <taxon>Zasmidium</taxon>
    </lineage>
</organism>
<dbReference type="PANTHER" id="PTHR43580">
    <property type="entry name" value="OXIDOREDUCTASE GLYR1-RELATED"/>
    <property type="match status" value="1"/>
</dbReference>
<protein>
    <recommendedName>
        <fullName evidence="9">6-phosphogluconate dehydrogenase NADP-binding domain-containing protein</fullName>
    </recommendedName>
</protein>
<feature type="domain" description="6-phosphogluconate dehydrogenase NADP-binding" evidence="5">
    <location>
        <begin position="1"/>
        <end position="144"/>
    </location>
</feature>
<dbReference type="GO" id="GO:0016491">
    <property type="term" value="F:oxidoreductase activity"/>
    <property type="evidence" value="ECO:0007669"/>
    <property type="project" value="UniProtKB-KW"/>
</dbReference>
<dbReference type="InterPro" id="IPR029154">
    <property type="entry name" value="HIBADH-like_NADP-bd"/>
</dbReference>
<evidence type="ECO:0000256" key="3">
    <source>
        <dbReference type="ARBA" id="ARBA00023027"/>
    </source>
</evidence>
<dbReference type="OrthoDB" id="435038at2759"/>
<keyword evidence="2" id="KW-0560">Oxidoreductase</keyword>
<proteinExistence type="inferred from homology"/>
<dbReference type="Gene3D" id="1.10.1040.10">
    <property type="entry name" value="N-(1-d-carboxylethyl)-l-norvaline Dehydrogenase, domain 2"/>
    <property type="match status" value="1"/>
</dbReference>
<dbReference type="SUPFAM" id="SSF51735">
    <property type="entry name" value="NAD(P)-binding Rossmann-fold domains"/>
    <property type="match status" value="1"/>
</dbReference>
<dbReference type="InterPro" id="IPR013328">
    <property type="entry name" value="6PGD_dom2"/>
</dbReference>
<evidence type="ECO:0000259" key="6">
    <source>
        <dbReference type="Pfam" id="PF14833"/>
    </source>
</evidence>
<dbReference type="InterPro" id="IPR036291">
    <property type="entry name" value="NAD(P)-bd_dom_sf"/>
</dbReference>
<keyword evidence="8" id="KW-1185">Reference proteome</keyword>
<dbReference type="PIRSF" id="PIRSF000103">
    <property type="entry name" value="HIBADH"/>
    <property type="match status" value="1"/>
</dbReference>
<dbReference type="Pfam" id="PF14833">
    <property type="entry name" value="NAD_binding_11"/>
    <property type="match status" value="1"/>
</dbReference>
<dbReference type="EMBL" id="ML993580">
    <property type="protein sequence ID" value="KAF2172687.1"/>
    <property type="molecule type" value="Genomic_DNA"/>
</dbReference>
<dbReference type="RefSeq" id="XP_033673576.1">
    <property type="nucleotide sequence ID" value="XM_033815169.1"/>
</dbReference>
<dbReference type="SUPFAM" id="SSF48179">
    <property type="entry name" value="6-phosphogluconate dehydrogenase C-terminal domain-like"/>
    <property type="match status" value="1"/>
</dbReference>
<dbReference type="PANTHER" id="PTHR43580:SF3">
    <property type="entry name" value="6-PHOSPHOGLUCONATE DEHYDROGENASE FAMILY PROTEIN (AFU_ORTHOLOGUE AFUA_2G11600)"/>
    <property type="match status" value="1"/>
</dbReference>
<evidence type="ECO:0000256" key="2">
    <source>
        <dbReference type="ARBA" id="ARBA00023002"/>
    </source>
</evidence>
<feature type="domain" description="3-hydroxyisobutyrate dehydrogenase-like NAD-binding" evidence="6">
    <location>
        <begin position="160"/>
        <end position="279"/>
    </location>
</feature>
<evidence type="ECO:0000313" key="8">
    <source>
        <dbReference type="Proteomes" id="UP000799537"/>
    </source>
</evidence>
<dbReference type="InterPro" id="IPR006115">
    <property type="entry name" value="6PGDH_NADP-bd"/>
</dbReference>
<dbReference type="Pfam" id="PF03446">
    <property type="entry name" value="NAD_binding_2"/>
    <property type="match status" value="1"/>
</dbReference>
<evidence type="ECO:0000313" key="7">
    <source>
        <dbReference type="EMBL" id="KAF2172687.1"/>
    </source>
</evidence>
<dbReference type="GeneID" id="54568441"/>
<sequence length="298" mass="31826">MGRGMAKNLIEKGNLESPLKLYNRTTTRAVALKNEVGSRASIGTSIAETVAGADIIFTSLSNDDTLKETMSQALQSEIVGKTFVDCSTVHPEAANDLAEMASSKGADFVSMPVLGSPGVAASSQLLCLLSGSSRAIDLVKPYITGVIGRQIIEFRDELAGKGQVLKLIANMFILNVNEITAEGLTFAEKASVDPHRLLEMLSVLFGGPYSVYGARMIGGDYHKKEAQVPVGMALKDAHHAMRVAEEVKSTVPSLRAAAENLEAVRDQRGPLVDSSSVYGLCRLRNGLPFENVVKTTRS</sequence>
<dbReference type="InterPro" id="IPR008927">
    <property type="entry name" value="6-PGluconate_DH-like_C_sf"/>
</dbReference>
<comment type="similarity">
    <text evidence="1">Belongs to the HIBADH-related family. NP60 subfamily.</text>
</comment>
<dbReference type="AlphaFoldDB" id="A0A6A6CZL9"/>
<dbReference type="Gene3D" id="3.40.50.720">
    <property type="entry name" value="NAD(P)-binding Rossmann-like Domain"/>
    <property type="match status" value="1"/>
</dbReference>